<comment type="similarity">
    <text evidence="2 14">Belongs to the cytochrome c oxidase subunit 2 family.</text>
</comment>
<evidence type="ECO:0000256" key="10">
    <source>
        <dbReference type="ARBA" id="ARBA00023002"/>
    </source>
</evidence>
<evidence type="ECO:0000256" key="8">
    <source>
        <dbReference type="ARBA" id="ARBA00022982"/>
    </source>
</evidence>
<feature type="domain" description="Cytochrome oxidase subunit II transmembrane region profile" evidence="17">
    <location>
        <begin position="19"/>
        <end position="116"/>
    </location>
</feature>
<evidence type="ECO:0000259" key="17">
    <source>
        <dbReference type="PROSITE" id="PS50999"/>
    </source>
</evidence>
<sequence>MSKSRHILLGILFFVAALSLSGCKFALLDPKGIIAADEKNIMITSVWLMSIVIVPVIILTFVFAWRYRAGNTKAKYTPDWSHSTVLELIWWSVPCIIIAILATITWKSTHELDPYKPLAVNNSKPITIQAIALEWKWLFIYPEQNIATINFVQFPAGVPVTFLITAEGPMNSFQIPQLAGQIYAMAGMQTKLNLIANAEGDYAGISANFSGDGFAGMKFTARASSQAQFDQWVKSVKQSPDKLTMAAYHRLVQPSENNRIQQFSAANSKIFEMAIMKSMMPMSMKDMASAE</sequence>
<dbReference type="Pfam" id="PF06481">
    <property type="entry name" value="COX_ARM"/>
    <property type="match status" value="1"/>
</dbReference>
<organism evidence="18 19">
    <name type="scientific">Aquicella lusitana</name>
    <dbReference type="NCBI Taxonomy" id="254246"/>
    <lineage>
        <taxon>Bacteria</taxon>
        <taxon>Pseudomonadati</taxon>
        <taxon>Pseudomonadota</taxon>
        <taxon>Gammaproteobacteria</taxon>
        <taxon>Legionellales</taxon>
        <taxon>Coxiellaceae</taxon>
        <taxon>Aquicella</taxon>
    </lineage>
</organism>
<feature type="transmembrane region" description="Helical" evidence="15">
    <location>
        <begin position="46"/>
        <end position="67"/>
    </location>
</feature>
<dbReference type="GO" id="GO:0016682">
    <property type="term" value="F:oxidoreductase activity, acting on diphenols and related substances as donors, oxygen as acceptor"/>
    <property type="evidence" value="ECO:0007669"/>
    <property type="project" value="InterPro"/>
</dbReference>
<evidence type="ECO:0000256" key="6">
    <source>
        <dbReference type="ARBA" id="ARBA00022692"/>
    </source>
</evidence>
<evidence type="ECO:0000256" key="4">
    <source>
        <dbReference type="ARBA" id="ARBA00022475"/>
    </source>
</evidence>
<keyword evidence="4 14" id="KW-1003">Cell membrane</keyword>
<evidence type="ECO:0000256" key="1">
    <source>
        <dbReference type="ARBA" id="ARBA00004651"/>
    </source>
</evidence>
<dbReference type="GO" id="GO:0005886">
    <property type="term" value="C:plasma membrane"/>
    <property type="evidence" value="ECO:0007669"/>
    <property type="project" value="UniProtKB-SubCell"/>
</dbReference>
<dbReference type="PROSITE" id="PS50857">
    <property type="entry name" value="COX2_CUA"/>
    <property type="match status" value="1"/>
</dbReference>
<dbReference type="InterPro" id="IPR002429">
    <property type="entry name" value="CcO_II-like_C"/>
</dbReference>
<evidence type="ECO:0000313" key="18">
    <source>
        <dbReference type="EMBL" id="RDI43401.1"/>
    </source>
</evidence>
<dbReference type="Gene3D" id="1.10.287.90">
    <property type="match status" value="1"/>
</dbReference>
<dbReference type="CDD" id="cd04212">
    <property type="entry name" value="CuRO_UO_II"/>
    <property type="match status" value="1"/>
</dbReference>
<keyword evidence="7" id="KW-0732">Signal</keyword>
<evidence type="ECO:0000256" key="13">
    <source>
        <dbReference type="ARBA" id="ARBA00023288"/>
    </source>
</evidence>
<proteinExistence type="inferred from homology"/>
<dbReference type="InterPro" id="IPR006333">
    <property type="entry name" value="Cyt_o_ubiquinol_oxidase_su2"/>
</dbReference>
<dbReference type="PANTHER" id="PTHR22888">
    <property type="entry name" value="CYTOCHROME C OXIDASE, SUBUNIT II"/>
    <property type="match status" value="1"/>
</dbReference>
<accession>A0A370GIC0</accession>
<evidence type="ECO:0000256" key="9">
    <source>
        <dbReference type="ARBA" id="ARBA00022989"/>
    </source>
</evidence>
<evidence type="ECO:0000256" key="2">
    <source>
        <dbReference type="ARBA" id="ARBA00007866"/>
    </source>
</evidence>
<keyword evidence="19" id="KW-1185">Reference proteome</keyword>
<keyword evidence="5 14" id="KW-0679">Respiratory chain</keyword>
<dbReference type="InterPro" id="IPR034227">
    <property type="entry name" value="CuRO_UO_II"/>
</dbReference>
<keyword evidence="12" id="KW-0564">Palmitate</keyword>
<dbReference type="GO" id="GO:0005507">
    <property type="term" value="F:copper ion binding"/>
    <property type="evidence" value="ECO:0007669"/>
    <property type="project" value="InterPro"/>
</dbReference>
<keyword evidence="13" id="KW-0449">Lipoprotein</keyword>
<keyword evidence="9 15" id="KW-1133">Transmembrane helix</keyword>
<dbReference type="PANTHER" id="PTHR22888:SF18">
    <property type="entry name" value="CYTOCHROME BO(3) UBIQUINOL OXIDASE SUBUNIT 2"/>
    <property type="match status" value="1"/>
</dbReference>
<evidence type="ECO:0000313" key="19">
    <source>
        <dbReference type="Proteomes" id="UP000254720"/>
    </source>
</evidence>
<dbReference type="GO" id="GO:0004129">
    <property type="term" value="F:cytochrome-c oxidase activity"/>
    <property type="evidence" value="ECO:0007669"/>
    <property type="project" value="UniProtKB-UniRule"/>
</dbReference>
<comment type="subcellular location">
    <subcellularLocation>
        <location evidence="1">Cell membrane</location>
        <topology evidence="1">Multi-pass membrane protein</topology>
    </subcellularLocation>
</comment>
<dbReference type="InterPro" id="IPR045187">
    <property type="entry name" value="CcO_II"/>
</dbReference>
<evidence type="ECO:0000256" key="7">
    <source>
        <dbReference type="ARBA" id="ARBA00022729"/>
    </source>
</evidence>
<keyword evidence="6 15" id="KW-0812">Transmembrane</keyword>
<dbReference type="AlphaFoldDB" id="A0A370GIC0"/>
<reference evidence="18 19" key="1">
    <citation type="submission" date="2018-07" db="EMBL/GenBank/DDBJ databases">
        <title>Genomic Encyclopedia of Type Strains, Phase IV (KMG-IV): sequencing the most valuable type-strain genomes for metagenomic binning, comparative biology and taxonomic classification.</title>
        <authorList>
            <person name="Goeker M."/>
        </authorList>
    </citation>
    <scope>NUCLEOTIDE SEQUENCE [LARGE SCALE GENOMIC DNA]</scope>
    <source>
        <strain evidence="18 19">DSM 16500</strain>
    </source>
</reference>
<evidence type="ECO:0000259" key="16">
    <source>
        <dbReference type="PROSITE" id="PS50857"/>
    </source>
</evidence>
<dbReference type="InterPro" id="IPR008972">
    <property type="entry name" value="Cupredoxin"/>
</dbReference>
<dbReference type="PIRSF" id="PIRSF000292">
    <property type="entry name" value="Ubi_od_II"/>
    <property type="match status" value="1"/>
</dbReference>
<keyword evidence="11 14" id="KW-0472">Membrane</keyword>
<keyword evidence="10 14" id="KW-0560">Oxidoreductase</keyword>
<dbReference type="GO" id="GO:0009486">
    <property type="term" value="F:cytochrome bo3 ubiquinol oxidase activity"/>
    <property type="evidence" value="ECO:0007669"/>
    <property type="project" value="InterPro"/>
</dbReference>
<evidence type="ECO:0000256" key="5">
    <source>
        <dbReference type="ARBA" id="ARBA00022660"/>
    </source>
</evidence>
<protein>
    <recommendedName>
        <fullName evidence="14">Ubiquinol oxidase subunit 2</fullName>
    </recommendedName>
</protein>
<dbReference type="PROSITE" id="PS50999">
    <property type="entry name" value="COX2_TM"/>
    <property type="match status" value="1"/>
</dbReference>
<dbReference type="RefSeq" id="WP_197737838.1">
    <property type="nucleotide sequence ID" value="NZ_LR699114.1"/>
</dbReference>
<keyword evidence="3 14" id="KW-0813">Transport</keyword>
<dbReference type="InterPro" id="IPR010514">
    <property type="entry name" value="COX_ARM"/>
</dbReference>
<evidence type="ECO:0000256" key="11">
    <source>
        <dbReference type="ARBA" id="ARBA00023136"/>
    </source>
</evidence>
<name>A0A370GIC0_9COXI</name>
<evidence type="ECO:0000256" key="15">
    <source>
        <dbReference type="SAM" id="Phobius"/>
    </source>
</evidence>
<gene>
    <name evidence="18" type="ORF">C8D86_11157</name>
</gene>
<dbReference type="Proteomes" id="UP000254720">
    <property type="component" value="Unassembled WGS sequence"/>
</dbReference>
<dbReference type="SUPFAM" id="SSF81464">
    <property type="entry name" value="Cytochrome c oxidase subunit II-like, transmembrane region"/>
    <property type="match status" value="1"/>
</dbReference>
<evidence type="ECO:0000256" key="12">
    <source>
        <dbReference type="ARBA" id="ARBA00023139"/>
    </source>
</evidence>
<comment type="caution">
    <text evidence="18">The sequence shown here is derived from an EMBL/GenBank/DDBJ whole genome shotgun (WGS) entry which is preliminary data.</text>
</comment>
<dbReference type="EMBL" id="QQAX01000011">
    <property type="protein sequence ID" value="RDI43401.1"/>
    <property type="molecule type" value="Genomic_DNA"/>
</dbReference>
<dbReference type="NCBIfam" id="TIGR01433">
    <property type="entry name" value="CyoA"/>
    <property type="match status" value="1"/>
</dbReference>
<dbReference type="InterPro" id="IPR036257">
    <property type="entry name" value="Cyt_c_oxidase_su2_TM_sf"/>
</dbReference>
<dbReference type="InterPro" id="IPR011759">
    <property type="entry name" value="Cyt_c_oxidase_su2_TM_dom"/>
</dbReference>
<dbReference type="PROSITE" id="PS51257">
    <property type="entry name" value="PROKAR_LIPOPROTEIN"/>
    <property type="match status" value="1"/>
</dbReference>
<keyword evidence="8 14" id="KW-0249">Electron transport</keyword>
<dbReference type="GO" id="GO:0042773">
    <property type="term" value="P:ATP synthesis coupled electron transport"/>
    <property type="evidence" value="ECO:0007669"/>
    <property type="project" value="TreeGrafter"/>
</dbReference>
<dbReference type="Gene3D" id="2.60.40.420">
    <property type="entry name" value="Cupredoxins - blue copper proteins"/>
    <property type="match status" value="1"/>
</dbReference>
<feature type="domain" description="Cytochrome oxidase subunit II copper A binding" evidence="16">
    <location>
        <begin position="123"/>
        <end position="235"/>
    </location>
</feature>
<feature type="transmembrane region" description="Helical" evidence="15">
    <location>
        <begin position="88"/>
        <end position="106"/>
    </location>
</feature>
<evidence type="ECO:0000256" key="14">
    <source>
        <dbReference type="PIRNR" id="PIRNR000292"/>
    </source>
</evidence>
<dbReference type="SUPFAM" id="SSF49503">
    <property type="entry name" value="Cupredoxins"/>
    <property type="match status" value="1"/>
</dbReference>
<evidence type="ECO:0000256" key="3">
    <source>
        <dbReference type="ARBA" id="ARBA00022448"/>
    </source>
</evidence>